<dbReference type="EMBL" id="NBSK02000003">
    <property type="protein sequence ID" value="KAJ0218395.1"/>
    <property type="molecule type" value="Genomic_DNA"/>
</dbReference>
<gene>
    <name evidence="2" type="ORF">LSAT_V11C300135230</name>
</gene>
<organism evidence="2 3">
    <name type="scientific">Lactuca sativa</name>
    <name type="common">Garden lettuce</name>
    <dbReference type="NCBI Taxonomy" id="4236"/>
    <lineage>
        <taxon>Eukaryota</taxon>
        <taxon>Viridiplantae</taxon>
        <taxon>Streptophyta</taxon>
        <taxon>Embryophyta</taxon>
        <taxon>Tracheophyta</taxon>
        <taxon>Spermatophyta</taxon>
        <taxon>Magnoliopsida</taxon>
        <taxon>eudicotyledons</taxon>
        <taxon>Gunneridae</taxon>
        <taxon>Pentapetalae</taxon>
        <taxon>asterids</taxon>
        <taxon>campanulids</taxon>
        <taxon>Asterales</taxon>
        <taxon>Asteraceae</taxon>
        <taxon>Cichorioideae</taxon>
        <taxon>Cichorieae</taxon>
        <taxon>Lactucinae</taxon>
        <taxon>Lactuca</taxon>
    </lineage>
</organism>
<proteinExistence type="predicted"/>
<keyword evidence="1" id="KW-1133">Transmembrane helix</keyword>
<keyword evidence="1" id="KW-0812">Transmembrane</keyword>
<keyword evidence="3" id="KW-1185">Reference proteome</keyword>
<feature type="transmembrane region" description="Helical" evidence="1">
    <location>
        <begin position="60"/>
        <end position="82"/>
    </location>
</feature>
<evidence type="ECO:0000256" key="1">
    <source>
        <dbReference type="SAM" id="Phobius"/>
    </source>
</evidence>
<protein>
    <submittedName>
        <fullName evidence="2">Uncharacterized protein</fullName>
    </submittedName>
</protein>
<evidence type="ECO:0000313" key="3">
    <source>
        <dbReference type="Proteomes" id="UP000235145"/>
    </source>
</evidence>
<sequence>MLESISSKINNLGVIEDPCRTKQNMQRAAQMIPCLKTRSQDYRSRGSLVFKNYERQDATLLSWTLMFIIFVYIFLVCIALLCRRCPLIRNVVLGYIVRENLLVTMYN</sequence>
<dbReference type="Proteomes" id="UP000235145">
    <property type="component" value="Unassembled WGS sequence"/>
</dbReference>
<name>A0A9R1XKR2_LACSA</name>
<dbReference type="AlphaFoldDB" id="A0A9R1XKR2"/>
<comment type="caution">
    <text evidence="2">The sequence shown here is derived from an EMBL/GenBank/DDBJ whole genome shotgun (WGS) entry which is preliminary data.</text>
</comment>
<keyword evidence="1" id="KW-0472">Membrane</keyword>
<reference evidence="2 3" key="1">
    <citation type="journal article" date="2017" name="Nat. Commun.">
        <title>Genome assembly with in vitro proximity ligation data and whole-genome triplication in lettuce.</title>
        <authorList>
            <person name="Reyes-Chin-Wo S."/>
            <person name="Wang Z."/>
            <person name="Yang X."/>
            <person name="Kozik A."/>
            <person name="Arikit S."/>
            <person name="Song C."/>
            <person name="Xia L."/>
            <person name="Froenicke L."/>
            <person name="Lavelle D.O."/>
            <person name="Truco M.J."/>
            <person name="Xia R."/>
            <person name="Zhu S."/>
            <person name="Xu C."/>
            <person name="Xu H."/>
            <person name="Xu X."/>
            <person name="Cox K."/>
            <person name="Korf I."/>
            <person name="Meyers B.C."/>
            <person name="Michelmore R.W."/>
        </authorList>
    </citation>
    <scope>NUCLEOTIDE SEQUENCE [LARGE SCALE GENOMIC DNA]</scope>
    <source>
        <strain evidence="3">cv. Salinas</strain>
        <tissue evidence="2">Seedlings</tissue>
    </source>
</reference>
<accession>A0A9R1XKR2</accession>
<evidence type="ECO:0000313" key="2">
    <source>
        <dbReference type="EMBL" id="KAJ0218395.1"/>
    </source>
</evidence>